<protein>
    <submittedName>
        <fullName evidence="1">Uncharacterized protein</fullName>
    </submittedName>
</protein>
<accession>D2R3X4</accession>
<name>D2R3X4_PIRSD</name>
<dbReference type="Proteomes" id="UP000001887">
    <property type="component" value="Chromosome"/>
</dbReference>
<dbReference type="EMBL" id="CP001848">
    <property type="protein sequence ID" value="ADB18823.1"/>
    <property type="molecule type" value="Genomic_DNA"/>
</dbReference>
<organism evidence="1 2">
    <name type="scientific">Pirellula staleyi (strain ATCC 27377 / DSM 6068 / ICPB 4128)</name>
    <name type="common">Pirella staleyi</name>
    <dbReference type="NCBI Taxonomy" id="530564"/>
    <lineage>
        <taxon>Bacteria</taxon>
        <taxon>Pseudomonadati</taxon>
        <taxon>Planctomycetota</taxon>
        <taxon>Planctomycetia</taxon>
        <taxon>Pirellulales</taxon>
        <taxon>Pirellulaceae</taxon>
        <taxon>Pirellula</taxon>
    </lineage>
</organism>
<evidence type="ECO:0000313" key="2">
    <source>
        <dbReference type="Proteomes" id="UP000001887"/>
    </source>
</evidence>
<dbReference type="AlphaFoldDB" id="D2R3X4"/>
<gene>
    <name evidence="1" type="ordered locus">Psta_4174</name>
</gene>
<proteinExistence type="predicted"/>
<sequence length="55" mass="6417">MRCETQSWNTQRFGERLDTLTMKLQPMLGENHRYFPQKTSLLGSTAVPTEVSTNW</sequence>
<dbReference type="HOGENOM" id="CLU_3028340_0_0_0"/>
<dbReference type="KEGG" id="psl:Psta_4174"/>
<evidence type="ECO:0000313" key="1">
    <source>
        <dbReference type="EMBL" id="ADB18823.1"/>
    </source>
</evidence>
<keyword evidence="2" id="KW-1185">Reference proteome</keyword>
<reference evidence="1 2" key="1">
    <citation type="journal article" date="2009" name="Stand. Genomic Sci.">
        <title>Complete genome sequence of Pirellula staleyi type strain (ATCC 27377).</title>
        <authorList>
            <person name="Clum A."/>
            <person name="Tindall B.J."/>
            <person name="Sikorski J."/>
            <person name="Ivanova N."/>
            <person name="Mavrommatis K."/>
            <person name="Lucas S."/>
            <person name="Glavina del Rio T."/>
            <person name="Nolan M."/>
            <person name="Chen F."/>
            <person name="Tice H."/>
            <person name="Pitluck S."/>
            <person name="Cheng J.F."/>
            <person name="Chertkov O."/>
            <person name="Brettin T."/>
            <person name="Han C."/>
            <person name="Detter J.C."/>
            <person name="Kuske C."/>
            <person name="Bruce D."/>
            <person name="Goodwin L."/>
            <person name="Ovchinikova G."/>
            <person name="Pati A."/>
            <person name="Mikhailova N."/>
            <person name="Chen A."/>
            <person name="Palaniappan K."/>
            <person name="Land M."/>
            <person name="Hauser L."/>
            <person name="Chang Y.J."/>
            <person name="Jeffries C.D."/>
            <person name="Chain P."/>
            <person name="Rohde M."/>
            <person name="Goker M."/>
            <person name="Bristow J."/>
            <person name="Eisen J.A."/>
            <person name="Markowitz V."/>
            <person name="Hugenholtz P."/>
            <person name="Kyrpides N.C."/>
            <person name="Klenk H.P."/>
            <person name="Lapidus A."/>
        </authorList>
    </citation>
    <scope>NUCLEOTIDE SEQUENCE [LARGE SCALE GENOMIC DNA]</scope>
    <source>
        <strain evidence="2">ATCC 27377 / DSM 6068 / ICPB 4128</strain>
    </source>
</reference>